<comment type="caution">
    <text evidence="6">The sequence shown here is derived from an EMBL/GenBank/DDBJ whole genome shotgun (WGS) entry which is preliminary data.</text>
</comment>
<sequence length="332" mass="36127">MHMLSVENFISEKTFESDVEQKATRDGFGTGLVQLGETNPDVVVLSADLKESTRCEAFATKYPKRFFECGVAEQNMITLAAGFGVSNKIPFAASYAVFSPGRNWEQIRTTIAYNDANVKIAGHHAGISTGPDGATHQAIEDIATMRSMPNMRVIVPVDALEAHKATVAASQIWGPIYLRFTREKSPLVTTQETPFIPDKAYTLWESKKPQVVIIGCGPLLHQALLAAQELEKEKIGTLVLNSHTVKPLDEKKIVALAKKYGAVVTVEEHSVLGGLGGAVAECLAKHQPTPIEFIGMQDTFGESGTSAELFKKYKLDKNAIADAVKKVIARKK</sequence>
<evidence type="ECO:0000256" key="1">
    <source>
        <dbReference type="ARBA" id="ARBA00001964"/>
    </source>
</evidence>
<dbReference type="Gene3D" id="3.40.50.970">
    <property type="match status" value="1"/>
</dbReference>
<accession>A0A0G0QPL2</accession>
<dbReference type="FunFam" id="3.40.50.970:FF:000129">
    <property type="entry name" value="Transketolase"/>
    <property type="match status" value="1"/>
</dbReference>
<organism evidence="6 7">
    <name type="scientific">Candidatus Wolfebacteria bacterium GW2011_GWC2_39_22</name>
    <dbReference type="NCBI Taxonomy" id="1619013"/>
    <lineage>
        <taxon>Bacteria</taxon>
        <taxon>Candidatus Wolfeibacteriota</taxon>
    </lineage>
</organism>
<dbReference type="InterPro" id="IPR033248">
    <property type="entry name" value="Transketolase_C"/>
</dbReference>
<dbReference type="InterPro" id="IPR009014">
    <property type="entry name" value="Transketo_C/PFOR_II"/>
</dbReference>
<evidence type="ECO:0000256" key="2">
    <source>
        <dbReference type="ARBA" id="ARBA00007131"/>
    </source>
</evidence>
<gene>
    <name evidence="6" type="ORF">UT41_C0002G0114</name>
</gene>
<dbReference type="InterPro" id="IPR051157">
    <property type="entry name" value="PDH/Transketolase"/>
</dbReference>
<comment type="similarity">
    <text evidence="2">Belongs to the transketolase family.</text>
</comment>
<evidence type="ECO:0000313" key="6">
    <source>
        <dbReference type="EMBL" id="KKR12340.1"/>
    </source>
</evidence>
<dbReference type="EMBL" id="LBWR01000002">
    <property type="protein sequence ID" value="KKR12340.1"/>
    <property type="molecule type" value="Genomic_DNA"/>
</dbReference>
<dbReference type="Proteomes" id="UP000034665">
    <property type="component" value="Unassembled WGS sequence"/>
</dbReference>
<dbReference type="PATRIC" id="fig|1619013.3.peg.765"/>
<dbReference type="Pfam" id="PF02780">
    <property type="entry name" value="Transketolase_C"/>
    <property type="match status" value="1"/>
</dbReference>
<dbReference type="SUPFAM" id="SSF52922">
    <property type="entry name" value="TK C-terminal domain-like"/>
    <property type="match status" value="1"/>
</dbReference>
<protein>
    <recommendedName>
        <fullName evidence="5">Transketolase-like pyrimidine-binding domain-containing protein</fullName>
    </recommendedName>
</protein>
<name>A0A0G0QPL2_9BACT</name>
<keyword evidence="4" id="KW-0786">Thiamine pyrophosphate</keyword>
<comment type="cofactor">
    <cofactor evidence="1">
        <name>thiamine diphosphate</name>
        <dbReference type="ChEBI" id="CHEBI:58937"/>
    </cofactor>
</comment>
<feature type="domain" description="Transketolase-like pyrimidine-binding" evidence="5">
    <location>
        <begin position="22"/>
        <end position="187"/>
    </location>
</feature>
<dbReference type="Pfam" id="PF02779">
    <property type="entry name" value="Transket_pyr"/>
    <property type="match status" value="1"/>
</dbReference>
<reference evidence="6 7" key="1">
    <citation type="journal article" date="2015" name="Nature">
        <title>rRNA introns, odd ribosomes, and small enigmatic genomes across a large radiation of phyla.</title>
        <authorList>
            <person name="Brown C.T."/>
            <person name="Hug L.A."/>
            <person name="Thomas B.C."/>
            <person name="Sharon I."/>
            <person name="Castelle C.J."/>
            <person name="Singh A."/>
            <person name="Wilkins M.J."/>
            <person name="Williams K.H."/>
            <person name="Banfield J.F."/>
        </authorList>
    </citation>
    <scope>NUCLEOTIDE SEQUENCE [LARGE SCALE GENOMIC DNA]</scope>
</reference>
<proteinExistence type="inferred from homology"/>
<dbReference type="CDD" id="cd07033">
    <property type="entry name" value="TPP_PYR_DXS_TK_like"/>
    <property type="match status" value="1"/>
</dbReference>
<dbReference type="PANTHER" id="PTHR43825:SF1">
    <property type="entry name" value="TRANSKETOLASE-LIKE PYRIMIDINE-BINDING DOMAIN-CONTAINING PROTEIN"/>
    <property type="match status" value="1"/>
</dbReference>
<dbReference type="InterPro" id="IPR020826">
    <property type="entry name" value="Transketolase_BS"/>
</dbReference>
<dbReference type="SMART" id="SM00861">
    <property type="entry name" value="Transket_pyr"/>
    <property type="match status" value="1"/>
</dbReference>
<keyword evidence="3" id="KW-0808">Transferase</keyword>
<dbReference type="InterPro" id="IPR029061">
    <property type="entry name" value="THDP-binding"/>
</dbReference>
<evidence type="ECO:0000256" key="4">
    <source>
        <dbReference type="ARBA" id="ARBA00023052"/>
    </source>
</evidence>
<evidence type="ECO:0000256" key="3">
    <source>
        <dbReference type="ARBA" id="ARBA00022679"/>
    </source>
</evidence>
<dbReference type="Gene3D" id="3.40.50.920">
    <property type="match status" value="1"/>
</dbReference>
<dbReference type="PANTHER" id="PTHR43825">
    <property type="entry name" value="PYRUVATE DEHYDROGENASE E1 COMPONENT"/>
    <property type="match status" value="1"/>
</dbReference>
<dbReference type="PROSITE" id="PS00802">
    <property type="entry name" value="TRANSKETOLASE_2"/>
    <property type="match status" value="1"/>
</dbReference>
<evidence type="ECO:0000313" key="7">
    <source>
        <dbReference type="Proteomes" id="UP000034665"/>
    </source>
</evidence>
<dbReference type="SUPFAM" id="SSF52518">
    <property type="entry name" value="Thiamin diphosphate-binding fold (THDP-binding)"/>
    <property type="match status" value="1"/>
</dbReference>
<dbReference type="InterPro" id="IPR005475">
    <property type="entry name" value="Transketolase-like_Pyr-bd"/>
</dbReference>
<evidence type="ECO:0000259" key="5">
    <source>
        <dbReference type="SMART" id="SM00861"/>
    </source>
</evidence>
<dbReference type="STRING" id="1619013.UT41_C0002G0114"/>
<dbReference type="AlphaFoldDB" id="A0A0G0QPL2"/>
<dbReference type="GO" id="GO:0016740">
    <property type="term" value="F:transferase activity"/>
    <property type="evidence" value="ECO:0007669"/>
    <property type="project" value="UniProtKB-KW"/>
</dbReference>